<sequence>MILLRRQRLSGMALLLVASLLLASCSRVSLVYRNLDWLIPWRLNDYLHLNREQKAWLKPRLQAHLAWHCSSELARYLDWLQRLDALLQQPRPDASLLDLQLREVDEALKRVAVQITPTAIELLRMFSDRQVAELFAAIDEDNRELYEEYLEPPLRVQIADRAERMEERLRPWLGSLTLRQRARISQWAAAMGGQNRLWLDNRMRWQEALFEAIRGRHDAAFAGLLSDLLQLRESYFNAEFRAAYPRNRRALAELFRDLLTSADDHQRMRLRRRLHDLQRDLAEQVCAAPLTAD</sequence>
<organism evidence="1 2">
    <name type="scientific">Pseudomonas aestuarii</name>
    <dbReference type="NCBI Taxonomy" id="3018340"/>
    <lineage>
        <taxon>Bacteria</taxon>
        <taxon>Pseudomonadati</taxon>
        <taxon>Pseudomonadota</taxon>
        <taxon>Gammaproteobacteria</taxon>
        <taxon>Pseudomonadales</taxon>
        <taxon>Pseudomonadaceae</taxon>
        <taxon>Pseudomonas</taxon>
    </lineage>
</organism>
<dbReference type="InterPro" id="IPR016875">
    <property type="entry name" value="UCP028200"/>
</dbReference>
<keyword evidence="1" id="KW-0449">Lipoprotein</keyword>
<proteinExistence type="predicted"/>
<dbReference type="Pfam" id="PF19795">
    <property type="entry name" value="DUF6279"/>
    <property type="match status" value="1"/>
</dbReference>
<evidence type="ECO:0000313" key="1">
    <source>
        <dbReference type="EMBL" id="MDA7088778.1"/>
    </source>
</evidence>
<keyword evidence="2" id="KW-1185">Reference proteome</keyword>
<dbReference type="RefSeq" id="WP_271349668.1">
    <property type="nucleotide sequence ID" value="NZ_JAQJZJ010000011.1"/>
</dbReference>
<evidence type="ECO:0000313" key="2">
    <source>
        <dbReference type="Proteomes" id="UP001212042"/>
    </source>
</evidence>
<comment type="caution">
    <text evidence="1">The sequence shown here is derived from an EMBL/GenBank/DDBJ whole genome shotgun (WGS) entry which is preliminary data.</text>
</comment>
<protein>
    <submittedName>
        <fullName evidence="1">DUF6279 family lipoprotein</fullName>
    </submittedName>
</protein>
<dbReference type="PROSITE" id="PS51257">
    <property type="entry name" value="PROKAR_LIPOPROTEIN"/>
    <property type="match status" value="1"/>
</dbReference>
<name>A0ABT4XKM5_9PSED</name>
<dbReference type="Proteomes" id="UP001212042">
    <property type="component" value="Unassembled WGS sequence"/>
</dbReference>
<accession>A0ABT4XKM5</accession>
<gene>
    <name evidence="1" type="ORF">PH586_20575</name>
</gene>
<dbReference type="EMBL" id="JAQJZJ010000011">
    <property type="protein sequence ID" value="MDA7088778.1"/>
    <property type="molecule type" value="Genomic_DNA"/>
</dbReference>
<dbReference type="PIRSF" id="PIRSF028200">
    <property type="entry name" value="UCP028200"/>
    <property type="match status" value="1"/>
</dbReference>
<reference evidence="1 2" key="1">
    <citation type="submission" date="2023-01" db="EMBL/GenBank/DDBJ databases">
        <title>Pseudomonas SA3-5T sp. nov., isolated from tidal flat sediment.</title>
        <authorList>
            <person name="Kim H.S."/>
            <person name="Kim J.-S."/>
            <person name="Suh M.K."/>
            <person name="Eom M.K."/>
            <person name="Lee J.-S."/>
        </authorList>
    </citation>
    <scope>NUCLEOTIDE SEQUENCE [LARGE SCALE GENOMIC DNA]</scope>
    <source>
        <strain evidence="1 2">SA3-5</strain>
    </source>
</reference>